<evidence type="ECO:0000256" key="5">
    <source>
        <dbReference type="PIRSR" id="PIRSR606118-50"/>
    </source>
</evidence>
<evidence type="ECO:0000259" key="8">
    <source>
        <dbReference type="PROSITE" id="PS51736"/>
    </source>
</evidence>
<feature type="region of interest" description="Disordered" evidence="7">
    <location>
        <begin position="183"/>
        <end position="210"/>
    </location>
</feature>
<gene>
    <name evidence="9" type="ORF">EKE94_18025</name>
</gene>
<dbReference type="EMBL" id="RQXX01000011">
    <property type="protein sequence ID" value="RVV96546.1"/>
    <property type="molecule type" value="Genomic_DNA"/>
</dbReference>
<evidence type="ECO:0000256" key="1">
    <source>
        <dbReference type="ARBA" id="ARBA00009913"/>
    </source>
</evidence>
<dbReference type="Gene3D" id="1.10.10.60">
    <property type="entry name" value="Homeodomain-like"/>
    <property type="match status" value="1"/>
</dbReference>
<keyword evidence="4" id="KW-0233">DNA recombination</keyword>
<accession>A0A438ACY7</accession>
<dbReference type="OrthoDB" id="2290206at2"/>
<evidence type="ECO:0000256" key="3">
    <source>
        <dbReference type="ARBA" id="ARBA00023125"/>
    </source>
</evidence>
<dbReference type="SUPFAM" id="SSF53041">
    <property type="entry name" value="Resolvase-like"/>
    <property type="match status" value="1"/>
</dbReference>
<dbReference type="Pfam" id="PF00239">
    <property type="entry name" value="Resolvase"/>
    <property type="match status" value="1"/>
</dbReference>
<dbReference type="Proteomes" id="UP000285908">
    <property type="component" value="Unassembled WGS sequence"/>
</dbReference>
<dbReference type="GO" id="GO:0003677">
    <property type="term" value="F:DNA binding"/>
    <property type="evidence" value="ECO:0007669"/>
    <property type="project" value="UniProtKB-KW"/>
</dbReference>
<evidence type="ECO:0000256" key="7">
    <source>
        <dbReference type="SAM" id="MobiDB-lite"/>
    </source>
</evidence>
<dbReference type="SUPFAM" id="SSF46689">
    <property type="entry name" value="Homeodomain-like"/>
    <property type="match status" value="1"/>
</dbReference>
<dbReference type="InterPro" id="IPR009057">
    <property type="entry name" value="Homeodomain-like_sf"/>
</dbReference>
<dbReference type="PANTHER" id="PTHR30461">
    <property type="entry name" value="DNA-INVERTASE FROM LAMBDOID PROPHAGE"/>
    <property type="match status" value="1"/>
</dbReference>
<dbReference type="PANTHER" id="PTHR30461:SF26">
    <property type="entry name" value="RESOLVASE HOMOLOG YNEB"/>
    <property type="match status" value="1"/>
</dbReference>
<dbReference type="InterPro" id="IPR006120">
    <property type="entry name" value="Resolvase_HTH_dom"/>
</dbReference>
<evidence type="ECO:0000313" key="9">
    <source>
        <dbReference type="EMBL" id="RVV96546.1"/>
    </source>
</evidence>
<dbReference type="PROSITE" id="PS00398">
    <property type="entry name" value="RECOMBINASES_2"/>
    <property type="match status" value="1"/>
</dbReference>
<dbReference type="RefSeq" id="WP_127908031.1">
    <property type="nucleotide sequence ID" value="NZ_RQXX01000011.1"/>
</dbReference>
<dbReference type="CDD" id="cd03768">
    <property type="entry name" value="SR_ResInv"/>
    <property type="match status" value="1"/>
</dbReference>
<evidence type="ECO:0000256" key="4">
    <source>
        <dbReference type="ARBA" id="ARBA00023172"/>
    </source>
</evidence>
<dbReference type="CDD" id="cd00569">
    <property type="entry name" value="HTH_Hin_like"/>
    <property type="match status" value="1"/>
</dbReference>
<evidence type="ECO:0000256" key="2">
    <source>
        <dbReference type="ARBA" id="ARBA00022908"/>
    </source>
</evidence>
<dbReference type="InterPro" id="IPR006118">
    <property type="entry name" value="Recombinase_CS"/>
</dbReference>
<protein>
    <submittedName>
        <fullName evidence="9">Recombinase family protein</fullName>
    </submittedName>
</protein>
<dbReference type="Pfam" id="PF02796">
    <property type="entry name" value="HTH_7"/>
    <property type="match status" value="1"/>
</dbReference>
<organism evidence="9 10">
    <name type="scientific">Mesobaculum littorinae</name>
    <dbReference type="NCBI Taxonomy" id="2486419"/>
    <lineage>
        <taxon>Bacteria</taxon>
        <taxon>Pseudomonadati</taxon>
        <taxon>Pseudomonadota</taxon>
        <taxon>Alphaproteobacteria</taxon>
        <taxon>Rhodobacterales</taxon>
        <taxon>Roseobacteraceae</taxon>
        <taxon>Mesobaculum</taxon>
    </lineage>
</organism>
<dbReference type="GO" id="GO:0015074">
    <property type="term" value="P:DNA integration"/>
    <property type="evidence" value="ECO:0007669"/>
    <property type="project" value="UniProtKB-KW"/>
</dbReference>
<keyword evidence="10" id="KW-1185">Reference proteome</keyword>
<comment type="caution">
    <text evidence="9">The sequence shown here is derived from an EMBL/GenBank/DDBJ whole genome shotgun (WGS) entry which is preliminary data.</text>
</comment>
<proteinExistence type="inferred from homology"/>
<keyword evidence="3" id="KW-0238">DNA-binding</keyword>
<comment type="similarity">
    <text evidence="1">Belongs to the site-specific recombinase resolvase family.</text>
</comment>
<keyword evidence="2" id="KW-0229">DNA integration</keyword>
<sequence>MSRIGYARVSSASQDLGVQTAALRQAGCDVIRSETGSGASRAHRGELATILDFLRAGDELVVHRLDRLGRSTRDVLNLVHELEAKGAALRVLEPEVSTSGEMGRMVLTVLGMVADMELKFIRDRQRAGIDAARARGVYTGRRPKTDVAEIRRLAAAGRPKAQIARDLKVSRMTVYRALAGVGAGAGKAGTPIPEKPVPEKAARETATGES</sequence>
<evidence type="ECO:0000313" key="10">
    <source>
        <dbReference type="Proteomes" id="UP000285908"/>
    </source>
</evidence>
<dbReference type="PROSITE" id="PS00397">
    <property type="entry name" value="RECOMBINASES_1"/>
    <property type="match status" value="1"/>
</dbReference>
<reference evidence="9 10" key="1">
    <citation type="submission" date="2018-11" db="EMBL/GenBank/DDBJ databases">
        <title>Mesobaculum littorinae gen. nov., sp. nov., isolated from Littorina scabra that represents a novel genus of the order Rhodobacteraceae.</title>
        <authorList>
            <person name="Li F."/>
        </authorList>
    </citation>
    <scope>NUCLEOTIDE SEQUENCE [LARGE SCALE GENOMIC DNA]</scope>
    <source>
        <strain evidence="9 10">M0103</strain>
    </source>
</reference>
<dbReference type="InterPro" id="IPR036162">
    <property type="entry name" value="Resolvase-like_N_sf"/>
</dbReference>
<feature type="domain" description="Resolvase/invertase-type recombinase catalytic" evidence="8">
    <location>
        <begin position="2"/>
        <end position="136"/>
    </location>
</feature>
<dbReference type="InterPro" id="IPR006119">
    <property type="entry name" value="Resolv_N"/>
</dbReference>
<feature type="active site" description="O-(5'-phospho-DNA)-serine intermediate" evidence="5 6">
    <location>
        <position position="10"/>
    </location>
</feature>
<name>A0A438ACY7_9RHOB</name>
<dbReference type="AlphaFoldDB" id="A0A438ACY7"/>
<dbReference type="Gene3D" id="3.40.50.1390">
    <property type="entry name" value="Resolvase, N-terminal catalytic domain"/>
    <property type="match status" value="1"/>
</dbReference>
<dbReference type="InterPro" id="IPR050639">
    <property type="entry name" value="SSR_resolvase"/>
</dbReference>
<dbReference type="PROSITE" id="PS51736">
    <property type="entry name" value="RECOMBINASES_3"/>
    <property type="match status" value="1"/>
</dbReference>
<evidence type="ECO:0000256" key="6">
    <source>
        <dbReference type="PROSITE-ProRule" id="PRU10137"/>
    </source>
</evidence>
<dbReference type="SMART" id="SM00857">
    <property type="entry name" value="Resolvase"/>
    <property type="match status" value="1"/>
</dbReference>
<dbReference type="GO" id="GO:0000150">
    <property type="term" value="F:DNA strand exchange activity"/>
    <property type="evidence" value="ECO:0007669"/>
    <property type="project" value="InterPro"/>
</dbReference>